<dbReference type="EMBL" id="JAOYEY010000014">
    <property type="protein sequence ID" value="MCV9884219.1"/>
    <property type="molecule type" value="Genomic_DNA"/>
</dbReference>
<evidence type="ECO:0000313" key="3">
    <source>
        <dbReference type="EMBL" id="MCV9884219.1"/>
    </source>
</evidence>
<keyword evidence="4" id="KW-1185">Reference proteome</keyword>
<dbReference type="CDD" id="cd09079">
    <property type="entry name" value="RgfB-like"/>
    <property type="match status" value="1"/>
</dbReference>
<evidence type="ECO:0000313" key="4">
    <source>
        <dbReference type="Proteomes" id="UP001526147"/>
    </source>
</evidence>
<dbReference type="PANTHER" id="PTHR15822">
    <property type="entry name" value="TRAF AND TNF RECEPTOR-ASSOCIATED PROTEIN"/>
    <property type="match status" value="1"/>
</dbReference>
<protein>
    <submittedName>
        <fullName evidence="3">Endonuclease/exonuclease/phosphatase family protein</fullName>
    </submittedName>
</protein>
<dbReference type="GO" id="GO:0004519">
    <property type="term" value="F:endonuclease activity"/>
    <property type="evidence" value="ECO:0007669"/>
    <property type="project" value="UniProtKB-KW"/>
</dbReference>
<organism evidence="3 4">
    <name type="scientific">Metabacillus halosaccharovorans</name>
    <dbReference type="NCBI Taxonomy" id="930124"/>
    <lineage>
        <taxon>Bacteria</taxon>
        <taxon>Bacillati</taxon>
        <taxon>Bacillota</taxon>
        <taxon>Bacilli</taxon>
        <taxon>Bacillales</taxon>
        <taxon>Bacillaceae</taxon>
        <taxon>Metabacillus</taxon>
    </lineage>
</organism>
<dbReference type="InterPro" id="IPR036691">
    <property type="entry name" value="Endo/exonu/phosph_ase_sf"/>
</dbReference>
<evidence type="ECO:0000259" key="2">
    <source>
        <dbReference type="Pfam" id="PF03372"/>
    </source>
</evidence>
<evidence type="ECO:0000256" key="1">
    <source>
        <dbReference type="ARBA" id="ARBA00022801"/>
    </source>
</evidence>
<dbReference type="Pfam" id="PF03372">
    <property type="entry name" value="Exo_endo_phos"/>
    <property type="match status" value="1"/>
</dbReference>
<sequence>MKLLTLNCHSWQEDDQLAKITILAKTIQEKSYDVIALQEVSQSIKSETIDGQVKKDNFAIVLLEELKKLGNTDYQFVWDFSHIGYDIYEEGIALLTKHPIEKTTSFFISQSENTEYWKTRKIVGADIRIEDDTFSFYSCHLGWWGDEEEPFKQQIDALCERANGKEKYFLMGDFNNDAHIKGEGYDYLLSKGLYDSYSLSKEKDSGVTVAGKIAGWDKNKRDLRIDYIFSNFPVNVQTSSVIFNGENKPVISDHYGVEITI</sequence>
<comment type="caution">
    <text evidence="3">The sequence shown here is derived from an EMBL/GenBank/DDBJ whole genome shotgun (WGS) entry which is preliminary data.</text>
</comment>
<keyword evidence="3" id="KW-0540">Nuclease</keyword>
<dbReference type="InterPro" id="IPR005135">
    <property type="entry name" value="Endo/exonuclease/phosphatase"/>
</dbReference>
<dbReference type="SUPFAM" id="SSF56219">
    <property type="entry name" value="DNase I-like"/>
    <property type="match status" value="1"/>
</dbReference>
<dbReference type="Gene3D" id="3.60.10.10">
    <property type="entry name" value="Endonuclease/exonuclease/phosphatase"/>
    <property type="match status" value="1"/>
</dbReference>
<dbReference type="RefSeq" id="WP_264141214.1">
    <property type="nucleotide sequence ID" value="NZ_JAOYEY010000014.1"/>
</dbReference>
<dbReference type="PANTHER" id="PTHR15822:SF23">
    <property type="entry name" value="ENDONUCLEASE_EXONUCLEASE_PHOSPHATASE FAMILY PROTEIN"/>
    <property type="match status" value="1"/>
</dbReference>
<dbReference type="InterPro" id="IPR051547">
    <property type="entry name" value="TDP2-like"/>
</dbReference>
<reference evidence="3 4" key="1">
    <citation type="submission" date="2022-10" db="EMBL/GenBank/DDBJ databases">
        <title>Draft genome assembly of moderately radiation resistant bacterium Metabacillus halosaccharovorans.</title>
        <authorList>
            <person name="Pal S."/>
            <person name="Gopinathan A."/>
        </authorList>
    </citation>
    <scope>NUCLEOTIDE SEQUENCE [LARGE SCALE GENOMIC DNA]</scope>
    <source>
        <strain evidence="3 4">VITHBRA001</strain>
    </source>
</reference>
<keyword evidence="3" id="KW-0255">Endonuclease</keyword>
<dbReference type="Proteomes" id="UP001526147">
    <property type="component" value="Unassembled WGS sequence"/>
</dbReference>
<name>A0ABT3DAX3_9BACI</name>
<proteinExistence type="predicted"/>
<keyword evidence="1" id="KW-0378">Hydrolase</keyword>
<feature type="domain" description="Endonuclease/exonuclease/phosphatase" evidence="2">
    <location>
        <begin position="18"/>
        <end position="254"/>
    </location>
</feature>
<gene>
    <name evidence="3" type="ORF">OIH86_00845</name>
</gene>
<accession>A0ABT3DAX3</accession>